<dbReference type="PROSITE" id="PS50977">
    <property type="entry name" value="HTH_TETR_2"/>
    <property type="match status" value="1"/>
</dbReference>
<comment type="caution">
    <text evidence="2">Lacks conserved residue(s) required for the propagation of feature annotation.</text>
</comment>
<dbReference type="Pfam" id="PF00440">
    <property type="entry name" value="TetR_N"/>
    <property type="match status" value="1"/>
</dbReference>
<evidence type="ECO:0000256" key="2">
    <source>
        <dbReference type="PROSITE-ProRule" id="PRU00335"/>
    </source>
</evidence>
<evidence type="ECO:0000259" key="3">
    <source>
        <dbReference type="PROSITE" id="PS50977"/>
    </source>
</evidence>
<evidence type="ECO:0000256" key="1">
    <source>
        <dbReference type="ARBA" id="ARBA00023125"/>
    </source>
</evidence>
<dbReference type="OrthoDB" id="2373640at2"/>
<comment type="caution">
    <text evidence="4">The sequence shown here is derived from an EMBL/GenBank/DDBJ whole genome shotgun (WGS) entry which is preliminary data.</text>
</comment>
<dbReference type="AlphaFoldDB" id="A0A3A1UWD8"/>
<dbReference type="InterPro" id="IPR009057">
    <property type="entry name" value="Homeodomain-like_sf"/>
</dbReference>
<accession>A0A3A1UWD8</accession>
<dbReference type="EMBL" id="QXQA01000006">
    <property type="protein sequence ID" value="RIX52849.1"/>
    <property type="molecule type" value="Genomic_DNA"/>
</dbReference>
<dbReference type="Proteomes" id="UP000266482">
    <property type="component" value="Unassembled WGS sequence"/>
</dbReference>
<protein>
    <submittedName>
        <fullName evidence="4">TetR family transcriptional regulator</fullName>
    </submittedName>
</protein>
<dbReference type="SUPFAM" id="SSF46689">
    <property type="entry name" value="Homeodomain-like"/>
    <property type="match status" value="1"/>
</dbReference>
<proteinExistence type="predicted"/>
<organism evidence="4 5">
    <name type="scientific">Paenibacillus nanensis</name>
    <dbReference type="NCBI Taxonomy" id="393251"/>
    <lineage>
        <taxon>Bacteria</taxon>
        <taxon>Bacillati</taxon>
        <taxon>Bacillota</taxon>
        <taxon>Bacilli</taxon>
        <taxon>Bacillales</taxon>
        <taxon>Paenibacillaceae</taxon>
        <taxon>Paenibacillus</taxon>
    </lineage>
</organism>
<keyword evidence="5" id="KW-1185">Reference proteome</keyword>
<reference evidence="4 5" key="1">
    <citation type="submission" date="2018-09" db="EMBL/GenBank/DDBJ databases">
        <title>Paenibacillus aracenensis nov. sp. isolated from a cave in southern Spain.</title>
        <authorList>
            <person name="Jurado V."/>
            <person name="Gutierrez-Patricio S."/>
            <person name="Gonzalez-Pimentel J.L."/>
            <person name="Miller A.Z."/>
            <person name="Laiz L."/>
            <person name="Saiz-Jimenez C."/>
        </authorList>
    </citation>
    <scope>NUCLEOTIDE SEQUENCE [LARGE SCALE GENOMIC DNA]</scope>
    <source>
        <strain evidence="4 5">DSM 22867</strain>
    </source>
</reference>
<keyword evidence="1 2" id="KW-0238">DNA-binding</keyword>
<dbReference type="GO" id="GO:0003677">
    <property type="term" value="F:DNA binding"/>
    <property type="evidence" value="ECO:0007669"/>
    <property type="project" value="UniProtKB-UniRule"/>
</dbReference>
<dbReference type="Gene3D" id="1.10.357.10">
    <property type="entry name" value="Tetracycline Repressor, domain 2"/>
    <property type="match status" value="1"/>
</dbReference>
<gene>
    <name evidence="4" type="ORF">D3P08_12310</name>
</gene>
<name>A0A3A1UWD8_9BACL</name>
<evidence type="ECO:0000313" key="5">
    <source>
        <dbReference type="Proteomes" id="UP000266482"/>
    </source>
</evidence>
<sequence>MKDIAQSAGFSQGYVYTYFKSKDEIFTSIVKHAAGGAGKAIEYAAKLPGTPLERIGWLTEAFLDFDSLAMRHWRLVLLQTSASEAIPEEAKRIAEETRG</sequence>
<dbReference type="InterPro" id="IPR001647">
    <property type="entry name" value="HTH_TetR"/>
</dbReference>
<evidence type="ECO:0000313" key="4">
    <source>
        <dbReference type="EMBL" id="RIX52849.1"/>
    </source>
</evidence>
<feature type="domain" description="HTH tetR-type" evidence="3">
    <location>
        <begin position="1"/>
        <end position="37"/>
    </location>
</feature>